<keyword evidence="3" id="KW-1185">Reference proteome</keyword>
<evidence type="ECO:0000313" key="4">
    <source>
        <dbReference type="Proteomes" id="UP000051751"/>
    </source>
</evidence>
<evidence type="ECO:0000313" key="1">
    <source>
        <dbReference type="EMBL" id="KRN29700.1"/>
    </source>
</evidence>
<dbReference type="InterPro" id="IPR015421">
    <property type="entry name" value="PyrdxlP-dep_Trfase_major"/>
</dbReference>
<reference evidence="3 4" key="1">
    <citation type="journal article" date="2015" name="Genome Announc.">
        <title>Expanding the biotechnology potential of lactobacilli through comparative genomics of 213 strains and associated genera.</title>
        <authorList>
            <person name="Sun Z."/>
            <person name="Harris H.M."/>
            <person name="McCann A."/>
            <person name="Guo C."/>
            <person name="Argimon S."/>
            <person name="Zhang W."/>
            <person name="Yang X."/>
            <person name="Jeffery I.B."/>
            <person name="Cooney J.C."/>
            <person name="Kagawa T.F."/>
            <person name="Liu W."/>
            <person name="Song Y."/>
            <person name="Salvetti E."/>
            <person name="Wrobel A."/>
            <person name="Rasinkangas P."/>
            <person name="Parkhill J."/>
            <person name="Rea M.C."/>
            <person name="O'Sullivan O."/>
            <person name="Ritari J."/>
            <person name="Douillard F.P."/>
            <person name="Paul Ross R."/>
            <person name="Yang R."/>
            <person name="Briner A.E."/>
            <person name="Felis G.E."/>
            <person name="de Vos W.M."/>
            <person name="Barrangou R."/>
            <person name="Klaenhammer T.R."/>
            <person name="Caufield P.W."/>
            <person name="Cui Y."/>
            <person name="Zhang H."/>
            <person name="O'Toole P.W."/>
        </authorList>
    </citation>
    <scope>NUCLEOTIDE SEQUENCE [LARGE SCALE GENOMIC DNA]</scope>
    <source>
        <strain evidence="1 4">ATCC BAA-66</strain>
        <strain evidence="2 3">DSM 13344</strain>
    </source>
</reference>
<dbReference type="STRING" id="81857.IV38_GL000587"/>
<gene>
    <name evidence="1" type="ORF">IV38_GL000587</name>
    <name evidence="2" type="ORF">IV40_GL000081</name>
</gene>
<dbReference type="SUPFAM" id="SSF53383">
    <property type="entry name" value="PLP-dependent transferases"/>
    <property type="match status" value="1"/>
</dbReference>
<dbReference type="Pfam" id="PF06838">
    <property type="entry name" value="Met_gamma_lyase"/>
    <property type="match status" value="1"/>
</dbReference>
<accession>A0A0R2G1P5</accession>
<dbReference type="PANTHER" id="PTHR46658:SF1">
    <property type="entry name" value="CYS OR MET METABOLISM PYRIDOXAL-PHOSPHATE-DEPENDENT ENZYME"/>
    <property type="match status" value="1"/>
</dbReference>
<name>A0A0R2G1P5_9LACO</name>
<dbReference type="AlphaFoldDB" id="A0A0R2G1P5"/>
<dbReference type="EMBL" id="JQAZ01000001">
    <property type="protein sequence ID" value="KRN33771.1"/>
    <property type="molecule type" value="Genomic_DNA"/>
</dbReference>
<evidence type="ECO:0000313" key="3">
    <source>
        <dbReference type="Proteomes" id="UP000051645"/>
    </source>
</evidence>
<dbReference type="EMBL" id="JQAT01000001">
    <property type="protein sequence ID" value="KRN29700.1"/>
    <property type="molecule type" value="Genomic_DNA"/>
</dbReference>
<comment type="caution">
    <text evidence="2">The sequence shown here is derived from an EMBL/GenBank/DDBJ whole genome shotgun (WGS) entry which is preliminary data.</text>
</comment>
<dbReference type="Gene3D" id="3.90.1150.60">
    <property type="entry name" value="Methioning gamme-lyase, C-terminal domain"/>
    <property type="match status" value="1"/>
</dbReference>
<dbReference type="Proteomes" id="UP000051751">
    <property type="component" value="Unassembled WGS sequence"/>
</dbReference>
<proteinExistence type="predicted"/>
<sequence>MKLNNEMGVDSMSWESQYPDALRQKVSAVDKEIAGRLSEIDAQALDNQAKVLQAFKDQHVSESNFAGTNGYGNDDEGRDTLEAVYAEVFHTEAALVRPQFVSGTHAIGVALLGNLRPKDQLLYLTGEPYDTLQQVVGMAGNGNGSLKEFGIGFDFVPLKEDGSVDFELAKTKINKDTKMVVIQRSRGYDVRESFTVAQIKKMIDFVKAINKDIIIFVDNSYGEFSEREEPTDVGADLMAGSLIKNPGGGLAQTGAYIAGRADLVENASYRMTVPGIGTDEGATNDQLRWMFQGFFEAPHVVAQAIKGAIYEAALLAKQGLQVSPTWDEARTDLIQTITFGNPDDMVKFAGEIQHNSPVDSFVTPVPDEMAGYEDKVVMAAGTFVQGASIEFSADGPIRPPYILYLQGGLTYEHIKIAITNAVNETFYQHQ</sequence>
<dbReference type="InterPro" id="IPR009651">
    <property type="entry name" value="Met_g_lyase_put"/>
</dbReference>
<evidence type="ECO:0000313" key="2">
    <source>
        <dbReference type="EMBL" id="KRN33771.1"/>
    </source>
</evidence>
<dbReference type="PANTHER" id="PTHR46658">
    <property type="entry name" value="CYS OR MET METABOLISM PYRIDOXAL-PHOSPHATE-DEPENDENT ENZYME"/>
    <property type="match status" value="1"/>
</dbReference>
<evidence type="ECO:0008006" key="5">
    <source>
        <dbReference type="Google" id="ProtNLM"/>
    </source>
</evidence>
<dbReference type="Proteomes" id="UP000051645">
    <property type="component" value="Unassembled WGS sequence"/>
</dbReference>
<dbReference type="InterPro" id="IPR015424">
    <property type="entry name" value="PyrdxlP-dep_Trfase"/>
</dbReference>
<dbReference type="Gene3D" id="3.40.640.10">
    <property type="entry name" value="Type I PLP-dependent aspartate aminotransferase-like (Major domain)"/>
    <property type="match status" value="1"/>
</dbReference>
<organism evidence="2 3">
    <name type="scientific">Lactobacillus selangorensis</name>
    <dbReference type="NCBI Taxonomy" id="81857"/>
    <lineage>
        <taxon>Bacteria</taxon>
        <taxon>Bacillati</taxon>
        <taxon>Bacillota</taxon>
        <taxon>Bacilli</taxon>
        <taxon>Lactobacillales</taxon>
        <taxon>Lactobacillaceae</taxon>
        <taxon>Lactobacillus</taxon>
    </lineage>
</organism>
<dbReference type="PATRIC" id="fig|81857.3.peg.591"/>
<protein>
    <recommendedName>
        <fullName evidence="5">Aluminum resistance protein</fullName>
    </recommendedName>
</protein>